<dbReference type="GO" id="GO:0000155">
    <property type="term" value="F:phosphorelay sensor kinase activity"/>
    <property type="evidence" value="ECO:0007669"/>
    <property type="project" value="InterPro"/>
</dbReference>
<keyword evidence="8" id="KW-0472">Membrane</keyword>
<evidence type="ECO:0000313" key="11">
    <source>
        <dbReference type="EMBL" id="ATL48549.1"/>
    </source>
</evidence>
<dbReference type="InterPro" id="IPR003594">
    <property type="entry name" value="HATPase_dom"/>
</dbReference>
<evidence type="ECO:0000256" key="8">
    <source>
        <dbReference type="SAM" id="Phobius"/>
    </source>
</evidence>
<dbReference type="InterPro" id="IPR003661">
    <property type="entry name" value="HisK_dim/P_dom"/>
</dbReference>
<feature type="coiled-coil region" evidence="7">
    <location>
        <begin position="192"/>
        <end position="219"/>
    </location>
</feature>
<comment type="catalytic activity">
    <reaction evidence="1">
        <text>ATP + protein L-histidine = ADP + protein N-phospho-L-histidine.</text>
        <dbReference type="EC" id="2.7.13.3"/>
    </reaction>
</comment>
<dbReference type="Gene3D" id="1.10.287.130">
    <property type="match status" value="1"/>
</dbReference>
<feature type="modified residue" description="4-aspartylphosphate" evidence="6">
    <location>
        <position position="530"/>
    </location>
</feature>
<dbReference type="InterPro" id="IPR036097">
    <property type="entry name" value="HisK_dim/P_sf"/>
</dbReference>
<feature type="transmembrane region" description="Helical" evidence="8">
    <location>
        <begin position="128"/>
        <end position="147"/>
    </location>
</feature>
<feature type="transmembrane region" description="Helical" evidence="8">
    <location>
        <begin position="104"/>
        <end position="121"/>
    </location>
</feature>
<accession>A0A291QWZ4</accession>
<dbReference type="InterPro" id="IPR005467">
    <property type="entry name" value="His_kinase_dom"/>
</dbReference>
<dbReference type="Pfam" id="PF00072">
    <property type="entry name" value="Response_reg"/>
    <property type="match status" value="1"/>
</dbReference>
<dbReference type="SMART" id="SM00388">
    <property type="entry name" value="HisKA"/>
    <property type="match status" value="1"/>
</dbReference>
<evidence type="ECO:0000256" key="7">
    <source>
        <dbReference type="SAM" id="Coils"/>
    </source>
</evidence>
<gene>
    <name evidence="11" type="ORF">COR50_16035</name>
</gene>
<evidence type="ECO:0000256" key="3">
    <source>
        <dbReference type="ARBA" id="ARBA00022553"/>
    </source>
</evidence>
<dbReference type="OrthoDB" id="636661at2"/>
<dbReference type="Gene3D" id="3.40.50.2300">
    <property type="match status" value="1"/>
</dbReference>
<dbReference type="KEGG" id="cbae:COR50_16035"/>
<reference evidence="11 12" key="1">
    <citation type="submission" date="2017-10" db="EMBL/GenBank/DDBJ databases">
        <title>Paenichitinophaga pekingensis gen. nov., sp. nov., isolated from activated sludge.</title>
        <authorList>
            <person name="Jin D."/>
            <person name="Kong X."/>
            <person name="Deng Y."/>
            <person name="Bai Z."/>
        </authorList>
    </citation>
    <scope>NUCLEOTIDE SEQUENCE [LARGE SCALE GENOMIC DNA]</scope>
    <source>
        <strain evidence="11 12">13</strain>
    </source>
</reference>
<dbReference type="GO" id="GO:0005886">
    <property type="term" value="C:plasma membrane"/>
    <property type="evidence" value="ECO:0007669"/>
    <property type="project" value="TreeGrafter"/>
</dbReference>
<sequence>MFRLSSIYKAIVNSDNEEEEEARRNETVNLIAMLCAVLVTVYGYWFYCLSDSVEILIPAMMFCPLFLFSIALNKHRKHLSAKILLQVVFYFVIAYYGITLGKLAYVQLLSLFAINIILLTFNNLETRWMIACIGIHLCIPIFLEFNYYNEWFSQVPLSEATQDNFRWLIISVVFFLNVLAICIYQLKSYRLGEKVKLTQEELDRKNRELEDKNVALVVQVADRTEQLDHANKALVLFLKQVAHETRNSLNGIIGQSTLLKEISNKEKLSDTMQEYVDGIYFGSITLSTILNNVISISEIESGHHNHLKEAPLNLDEWVTSILKLNRPFAVSQHVTLATKIAPDLAACIVIDQVKLTQIVNNLVAHGIKISPKLSTILFEVFRSDTKLCIRITDEGEPLNLAQIDALFKPLHQVDKNSEYFVGSKLGLLLARQYVELMGGKIYVNTNDQKGTTFTISLPLNVHEEEITVNEEPNIFIPAGKKILLVEDDKINRMIIERYLLETPIILELAENGVEGVEKAESFEPDLVLMDMNMPIMGGLEAIEVLRGKEKFKNLLIVALSANGFAEHEAEAKALGVNNYILKPVLKPQLFQTISKMFQLQALQTPSS</sequence>
<dbReference type="CDD" id="cd17546">
    <property type="entry name" value="REC_hyHK_CKI1_RcsC-like"/>
    <property type="match status" value="1"/>
</dbReference>
<organism evidence="11 12">
    <name type="scientific">Chitinophaga caeni</name>
    <dbReference type="NCBI Taxonomy" id="2029983"/>
    <lineage>
        <taxon>Bacteria</taxon>
        <taxon>Pseudomonadati</taxon>
        <taxon>Bacteroidota</taxon>
        <taxon>Chitinophagia</taxon>
        <taxon>Chitinophagales</taxon>
        <taxon>Chitinophagaceae</taxon>
        <taxon>Chitinophaga</taxon>
    </lineage>
</organism>
<evidence type="ECO:0000259" key="10">
    <source>
        <dbReference type="PROSITE" id="PS50110"/>
    </source>
</evidence>
<dbReference type="InterPro" id="IPR036890">
    <property type="entry name" value="HATPase_C_sf"/>
</dbReference>
<evidence type="ECO:0000313" key="12">
    <source>
        <dbReference type="Proteomes" id="UP000220133"/>
    </source>
</evidence>
<dbReference type="InterPro" id="IPR004358">
    <property type="entry name" value="Sig_transdc_His_kin-like_C"/>
</dbReference>
<protein>
    <recommendedName>
        <fullName evidence="2">histidine kinase</fullName>
        <ecNumber evidence="2">2.7.13.3</ecNumber>
    </recommendedName>
</protein>
<dbReference type="Proteomes" id="UP000220133">
    <property type="component" value="Chromosome"/>
</dbReference>
<dbReference type="RefSeq" id="WP_098194922.1">
    <property type="nucleotide sequence ID" value="NZ_CP023777.1"/>
</dbReference>
<feature type="transmembrane region" description="Helical" evidence="8">
    <location>
        <begin position="79"/>
        <end position="98"/>
    </location>
</feature>
<name>A0A291QWZ4_9BACT</name>
<dbReference type="AlphaFoldDB" id="A0A291QWZ4"/>
<keyword evidence="8" id="KW-1133">Transmembrane helix</keyword>
<dbReference type="GO" id="GO:0009927">
    <property type="term" value="F:histidine phosphotransfer kinase activity"/>
    <property type="evidence" value="ECO:0007669"/>
    <property type="project" value="TreeGrafter"/>
</dbReference>
<keyword evidence="5" id="KW-0418">Kinase</keyword>
<dbReference type="EC" id="2.7.13.3" evidence="2"/>
<dbReference type="PROSITE" id="PS50109">
    <property type="entry name" value="HIS_KIN"/>
    <property type="match status" value="1"/>
</dbReference>
<dbReference type="SMART" id="SM00387">
    <property type="entry name" value="HATPase_c"/>
    <property type="match status" value="1"/>
</dbReference>
<feature type="transmembrane region" description="Helical" evidence="8">
    <location>
        <begin position="53"/>
        <end position="72"/>
    </location>
</feature>
<dbReference type="SUPFAM" id="SSF47384">
    <property type="entry name" value="Homodimeric domain of signal transducing histidine kinase"/>
    <property type="match status" value="1"/>
</dbReference>
<dbReference type="PANTHER" id="PTHR43047">
    <property type="entry name" value="TWO-COMPONENT HISTIDINE PROTEIN KINASE"/>
    <property type="match status" value="1"/>
</dbReference>
<keyword evidence="3 6" id="KW-0597">Phosphoprotein</keyword>
<evidence type="ECO:0000256" key="2">
    <source>
        <dbReference type="ARBA" id="ARBA00012438"/>
    </source>
</evidence>
<evidence type="ECO:0000256" key="1">
    <source>
        <dbReference type="ARBA" id="ARBA00000085"/>
    </source>
</evidence>
<dbReference type="InterPro" id="IPR011006">
    <property type="entry name" value="CheY-like_superfamily"/>
</dbReference>
<feature type="domain" description="Response regulatory" evidence="10">
    <location>
        <begin position="481"/>
        <end position="597"/>
    </location>
</feature>
<dbReference type="Gene3D" id="3.30.565.10">
    <property type="entry name" value="Histidine kinase-like ATPase, C-terminal domain"/>
    <property type="match status" value="1"/>
</dbReference>
<dbReference type="PANTHER" id="PTHR43047:SF72">
    <property type="entry name" value="OSMOSENSING HISTIDINE PROTEIN KINASE SLN1"/>
    <property type="match status" value="1"/>
</dbReference>
<dbReference type="SUPFAM" id="SSF55874">
    <property type="entry name" value="ATPase domain of HSP90 chaperone/DNA topoisomerase II/histidine kinase"/>
    <property type="match status" value="1"/>
</dbReference>
<keyword evidence="7" id="KW-0175">Coiled coil</keyword>
<feature type="transmembrane region" description="Helical" evidence="8">
    <location>
        <begin position="28"/>
        <end position="47"/>
    </location>
</feature>
<dbReference type="PROSITE" id="PS50110">
    <property type="entry name" value="RESPONSE_REGULATORY"/>
    <property type="match status" value="1"/>
</dbReference>
<keyword evidence="8" id="KW-0812">Transmembrane</keyword>
<dbReference type="EMBL" id="CP023777">
    <property type="protein sequence ID" value="ATL48549.1"/>
    <property type="molecule type" value="Genomic_DNA"/>
</dbReference>
<dbReference type="SMART" id="SM00448">
    <property type="entry name" value="REC"/>
    <property type="match status" value="1"/>
</dbReference>
<dbReference type="PRINTS" id="PR00344">
    <property type="entry name" value="BCTRLSENSOR"/>
</dbReference>
<keyword evidence="4" id="KW-0808">Transferase</keyword>
<evidence type="ECO:0000256" key="4">
    <source>
        <dbReference type="ARBA" id="ARBA00022679"/>
    </source>
</evidence>
<proteinExistence type="predicted"/>
<feature type="transmembrane region" description="Helical" evidence="8">
    <location>
        <begin position="167"/>
        <end position="186"/>
    </location>
</feature>
<evidence type="ECO:0000256" key="6">
    <source>
        <dbReference type="PROSITE-ProRule" id="PRU00169"/>
    </source>
</evidence>
<dbReference type="Pfam" id="PF00512">
    <property type="entry name" value="HisKA"/>
    <property type="match status" value="1"/>
</dbReference>
<evidence type="ECO:0000256" key="5">
    <source>
        <dbReference type="ARBA" id="ARBA00022777"/>
    </source>
</evidence>
<dbReference type="SUPFAM" id="SSF52172">
    <property type="entry name" value="CheY-like"/>
    <property type="match status" value="1"/>
</dbReference>
<keyword evidence="12" id="KW-1185">Reference proteome</keyword>
<dbReference type="InterPro" id="IPR001789">
    <property type="entry name" value="Sig_transdc_resp-reg_receiver"/>
</dbReference>
<feature type="domain" description="Histidine kinase" evidence="9">
    <location>
        <begin position="240"/>
        <end position="461"/>
    </location>
</feature>
<dbReference type="CDD" id="cd00082">
    <property type="entry name" value="HisKA"/>
    <property type="match status" value="1"/>
</dbReference>
<evidence type="ECO:0000259" key="9">
    <source>
        <dbReference type="PROSITE" id="PS50109"/>
    </source>
</evidence>
<dbReference type="Pfam" id="PF02518">
    <property type="entry name" value="HATPase_c"/>
    <property type="match status" value="1"/>
</dbReference>